<evidence type="ECO:0000256" key="1">
    <source>
        <dbReference type="ARBA" id="ARBA00023015"/>
    </source>
</evidence>
<dbReference type="InterPro" id="IPR051011">
    <property type="entry name" value="Metal_resp_trans_reg"/>
</dbReference>
<reference evidence="5 6" key="1">
    <citation type="submission" date="2017-07" db="EMBL/GenBank/DDBJ databases">
        <title>Phylogenetic study on the rhizospheric bacterium Ochrobactrum sp. A44.</title>
        <authorList>
            <person name="Krzyzanowska D.M."/>
            <person name="Ossowicki A."/>
            <person name="Rajewska M."/>
            <person name="Maciag T."/>
            <person name="Kaczynski Z."/>
            <person name="Czerwicka M."/>
            <person name="Jafra S."/>
        </authorList>
    </citation>
    <scope>NUCLEOTIDE SEQUENCE [LARGE SCALE GENOMIC DNA]</scope>
    <source>
        <strain evidence="5 6">A44</strain>
        <plasmid evidence="5 6">unnamed1</plasmid>
    </source>
</reference>
<dbReference type="OrthoDB" id="9781958at2"/>
<protein>
    <submittedName>
        <fullName evidence="5">Helix-turn-helix domain protein</fullName>
    </submittedName>
</protein>
<dbReference type="RefSeq" id="WP_095448310.1">
    <property type="nucleotide sequence ID" value="NZ_CP022605.1"/>
</dbReference>
<evidence type="ECO:0000256" key="3">
    <source>
        <dbReference type="ARBA" id="ARBA00023163"/>
    </source>
</evidence>
<dbReference type="SMART" id="SM00418">
    <property type="entry name" value="HTH_ARSR"/>
    <property type="match status" value="1"/>
</dbReference>
<dbReference type="InterPro" id="IPR001845">
    <property type="entry name" value="HTH_ArsR_DNA-bd_dom"/>
</dbReference>
<evidence type="ECO:0000259" key="4">
    <source>
        <dbReference type="SMART" id="SM00418"/>
    </source>
</evidence>
<dbReference type="AlphaFoldDB" id="A0A248UNB2"/>
<keyword evidence="1" id="KW-0805">Transcription regulation</keyword>
<dbReference type="Gene3D" id="1.10.10.10">
    <property type="entry name" value="Winged helix-like DNA-binding domain superfamily/Winged helix DNA-binding domain"/>
    <property type="match status" value="1"/>
</dbReference>
<dbReference type="PIRSF" id="PIRSF030050">
    <property type="entry name" value="UCP030050_HTH"/>
    <property type="match status" value="1"/>
</dbReference>
<dbReference type="GO" id="GO:0003700">
    <property type="term" value="F:DNA-binding transcription factor activity"/>
    <property type="evidence" value="ECO:0007669"/>
    <property type="project" value="InterPro"/>
</dbReference>
<keyword evidence="5" id="KW-0614">Plasmid</keyword>
<evidence type="ECO:0000256" key="2">
    <source>
        <dbReference type="ARBA" id="ARBA00023125"/>
    </source>
</evidence>
<dbReference type="SUPFAM" id="SSF46785">
    <property type="entry name" value="Winged helix' DNA-binding domain"/>
    <property type="match status" value="1"/>
</dbReference>
<dbReference type="PANTHER" id="PTHR43132:SF2">
    <property type="entry name" value="ARSENICAL RESISTANCE OPERON REPRESSOR ARSR-RELATED"/>
    <property type="match status" value="1"/>
</dbReference>
<dbReference type="InterPro" id="IPR036390">
    <property type="entry name" value="WH_DNA-bd_sf"/>
</dbReference>
<proteinExistence type="predicted"/>
<dbReference type="InterPro" id="IPR016943">
    <property type="entry name" value="UCP030050_HTH"/>
</dbReference>
<evidence type="ECO:0000313" key="5">
    <source>
        <dbReference type="EMBL" id="ASV87799.1"/>
    </source>
</evidence>
<dbReference type="Pfam" id="PF25212">
    <property type="entry name" value="HVO_A0114"/>
    <property type="match status" value="1"/>
</dbReference>
<geneLocation type="plasmid" evidence="5 6">
    <name>unnamed1</name>
</geneLocation>
<dbReference type="InterPro" id="IPR011991">
    <property type="entry name" value="ArsR-like_HTH"/>
</dbReference>
<dbReference type="EMBL" id="CP022605">
    <property type="protein sequence ID" value="ASV87799.1"/>
    <property type="molecule type" value="Genomic_DNA"/>
</dbReference>
<keyword evidence="3" id="KW-0804">Transcription</keyword>
<keyword evidence="2" id="KW-0238">DNA-binding</keyword>
<accession>A0A248UNB2</accession>
<dbReference type="CDD" id="cd00090">
    <property type="entry name" value="HTH_ARSR"/>
    <property type="match status" value="1"/>
</dbReference>
<organism evidence="5 6">
    <name type="scientific">Ochrobactrum quorumnocens</name>
    <dbReference type="NCBI Taxonomy" id="271865"/>
    <lineage>
        <taxon>Bacteria</taxon>
        <taxon>Pseudomonadati</taxon>
        <taxon>Pseudomonadota</taxon>
        <taxon>Alphaproteobacteria</taxon>
        <taxon>Hyphomicrobiales</taxon>
        <taxon>Brucellaceae</taxon>
        <taxon>Brucella/Ochrobactrum group</taxon>
        <taxon>Ochrobactrum</taxon>
    </lineage>
</organism>
<name>A0A248UNB2_9HYPH</name>
<feature type="domain" description="HTH arsR-type" evidence="4">
    <location>
        <begin position="15"/>
        <end position="98"/>
    </location>
</feature>
<dbReference type="PANTHER" id="PTHR43132">
    <property type="entry name" value="ARSENICAL RESISTANCE OPERON REPRESSOR ARSR-RELATED"/>
    <property type="match status" value="1"/>
</dbReference>
<dbReference type="KEGG" id="och:CES85_3130"/>
<sequence>MAQNFLVLTADDALPVLRGLASAARLEILKTLHNRGPLNINELAERLGQPQSSVSANISMLEEVGLIQTETRKARKGSQKICKALHEEVMLVFNADADRPSNDWIEVEMPVGLYTGFDVTAPCGMCSDEKIIGYLDNPDTFLNPERMKAGLVWFTRGYIDYQFPNNARIDGKSITELELVLELSSEVPGTSEEWPSDIDVFLNGVKLATWTSPGDFGDQRGKYTPDWWKLHGSQYGVLKSWRVTTAGTFIDGTRMSEVTINDLGLKDHRSIRIRIGVSDTAKNPGGVNIFGREFGNYNQGIKLRVRT</sequence>
<evidence type="ECO:0000313" key="6">
    <source>
        <dbReference type="Proteomes" id="UP000215256"/>
    </source>
</evidence>
<dbReference type="Proteomes" id="UP000215256">
    <property type="component" value="Plasmid unnamed1"/>
</dbReference>
<dbReference type="GO" id="GO:0003677">
    <property type="term" value="F:DNA binding"/>
    <property type="evidence" value="ECO:0007669"/>
    <property type="project" value="UniProtKB-KW"/>
</dbReference>
<dbReference type="InterPro" id="IPR036388">
    <property type="entry name" value="WH-like_DNA-bd_sf"/>
</dbReference>
<gene>
    <name evidence="5" type="ORF">CES85_3130</name>
</gene>